<protein>
    <submittedName>
        <fullName evidence="1">Type IV pilus biogenesis protein PilP</fullName>
    </submittedName>
</protein>
<organism evidence="1 2">
    <name type="scientific">Methylophaga frappieri (strain ATCC BAA-2434 / DSM 25690 / JAM7)</name>
    <dbReference type="NCBI Taxonomy" id="754477"/>
    <lineage>
        <taxon>Bacteria</taxon>
        <taxon>Pseudomonadati</taxon>
        <taxon>Pseudomonadota</taxon>
        <taxon>Gammaproteobacteria</taxon>
        <taxon>Thiotrichales</taxon>
        <taxon>Piscirickettsiaceae</taxon>
        <taxon>Methylophaga</taxon>
    </lineage>
</organism>
<dbReference type="PATRIC" id="fig|754477.3.peg.1757"/>
<reference evidence="1 2" key="1">
    <citation type="journal article" date="2012" name="J. Bacteriol.">
        <title>Complete genome sequences of Methylophaga sp. strain JAM1 and Methylophaga sp. strain JAM7.</title>
        <authorList>
            <person name="Villeneuve C."/>
            <person name="Martineau C."/>
            <person name="Mauffrey F."/>
            <person name="Villemur R."/>
        </authorList>
    </citation>
    <scope>NUCLEOTIDE SEQUENCE [LARGE SCALE GENOMIC DNA]</scope>
    <source>
        <strain evidence="1 2">JAM7</strain>
    </source>
</reference>
<dbReference type="RefSeq" id="WP_014704347.1">
    <property type="nucleotide sequence ID" value="NC_017856.1"/>
</dbReference>
<accession>I1YJ34</accession>
<dbReference type="InterPro" id="IPR007446">
    <property type="entry name" value="PilP"/>
</dbReference>
<dbReference type="eggNOG" id="COG3168">
    <property type="taxonomic scope" value="Bacteria"/>
</dbReference>
<dbReference type="HOGENOM" id="CLU_109321_1_0_6"/>
<evidence type="ECO:0000313" key="2">
    <source>
        <dbReference type="Proteomes" id="UP000009145"/>
    </source>
</evidence>
<proteinExistence type="predicted"/>
<keyword evidence="2" id="KW-1185">Reference proteome</keyword>
<dbReference type="Gene3D" id="2.30.30.830">
    <property type="match status" value="1"/>
</dbReference>
<gene>
    <name evidence="1" type="ordered locus">Q7C_1786</name>
</gene>
<evidence type="ECO:0000313" key="1">
    <source>
        <dbReference type="EMBL" id="AFJ02927.1"/>
    </source>
</evidence>
<dbReference type="AlphaFoldDB" id="I1YJ34"/>
<dbReference type="Proteomes" id="UP000009145">
    <property type="component" value="Chromosome"/>
</dbReference>
<dbReference type="PIRSF" id="PIRSF016481">
    <property type="entry name" value="Pilus_assembly_PilP"/>
    <property type="match status" value="1"/>
</dbReference>
<dbReference type="KEGG" id="mec:Q7C_1786"/>
<name>I1YJ34_METFJ</name>
<dbReference type="OrthoDB" id="5296580at2"/>
<dbReference type="STRING" id="754477.Q7C_1786"/>
<sequence length="185" mass="20746" precursor="true">MIALIHPIFYHRRLTVWLLALLGAVSLSGCQSEKDDLDAYVKEVKQRSQADIPPIPVMQPYQKFEYAATELRDPFVPTVVDVPEALVETGPDNGIAPDTNRRKEALEFFQLSELRFVGTLEQETLWALVRAPDSVIHKVRVGNYMGMNYGEVTAISESDIKLTEIVPDGNGYKEREAALSVVEIN</sequence>
<dbReference type="Pfam" id="PF04351">
    <property type="entry name" value="PilP"/>
    <property type="match status" value="1"/>
</dbReference>
<dbReference type="EMBL" id="CP003380">
    <property type="protein sequence ID" value="AFJ02927.1"/>
    <property type="molecule type" value="Genomic_DNA"/>
</dbReference>